<keyword evidence="1" id="KW-1133">Transmembrane helix</keyword>
<keyword evidence="3" id="KW-1185">Reference proteome</keyword>
<dbReference type="KEGG" id="tce:A3L02_01210"/>
<evidence type="ECO:0000313" key="3">
    <source>
        <dbReference type="Proteomes" id="UP000197156"/>
    </source>
</evidence>
<name>A0A218P043_THECE</name>
<keyword evidence="1" id="KW-0472">Membrane</keyword>
<protein>
    <submittedName>
        <fullName evidence="2">Uncharacterized protein</fullName>
    </submittedName>
</protein>
<keyword evidence="1" id="KW-0812">Transmembrane</keyword>
<sequence length="141" mass="15950">MDVKLGESVTFMFSFVQSKEMNVMKWKGLLAVLLGIGLAGYYFKSPGRWKLYLGILILAVFLPLLALLDSLYWVHKEFSLFGTLLLAAIPVYYLGFLLRRARKPLVVVLFSVISLVPLPFAVMVPSIHPRYGLSNPFQKQP</sequence>
<proteinExistence type="predicted"/>
<feature type="transmembrane region" description="Helical" evidence="1">
    <location>
        <begin position="26"/>
        <end position="44"/>
    </location>
</feature>
<feature type="transmembrane region" description="Helical" evidence="1">
    <location>
        <begin position="51"/>
        <end position="74"/>
    </location>
</feature>
<feature type="transmembrane region" description="Helical" evidence="1">
    <location>
        <begin position="80"/>
        <end position="98"/>
    </location>
</feature>
<dbReference type="AlphaFoldDB" id="A0A218P043"/>
<dbReference type="EMBL" id="CP014854">
    <property type="protein sequence ID" value="ASI98283.1"/>
    <property type="molecule type" value="Genomic_DNA"/>
</dbReference>
<dbReference type="Proteomes" id="UP000197156">
    <property type="component" value="Chromosome"/>
</dbReference>
<organism evidence="2 3">
    <name type="scientific">Thermococcus celer Vu 13 = JCM 8558</name>
    <dbReference type="NCBI Taxonomy" id="1293037"/>
    <lineage>
        <taxon>Archaea</taxon>
        <taxon>Methanobacteriati</taxon>
        <taxon>Methanobacteriota</taxon>
        <taxon>Thermococci</taxon>
        <taxon>Thermococcales</taxon>
        <taxon>Thermococcaceae</taxon>
        <taxon>Thermococcus</taxon>
    </lineage>
</organism>
<accession>A0A218P043</accession>
<evidence type="ECO:0000313" key="2">
    <source>
        <dbReference type="EMBL" id="ASI98283.1"/>
    </source>
</evidence>
<evidence type="ECO:0000256" key="1">
    <source>
        <dbReference type="SAM" id="Phobius"/>
    </source>
</evidence>
<feature type="transmembrane region" description="Helical" evidence="1">
    <location>
        <begin position="105"/>
        <end position="127"/>
    </location>
</feature>
<reference evidence="2 3" key="1">
    <citation type="submission" date="2016-03" db="EMBL/GenBank/DDBJ databases">
        <title>Complete genome sequence of Thermococcus celer.</title>
        <authorList>
            <person name="Oger P.M."/>
        </authorList>
    </citation>
    <scope>NUCLEOTIDE SEQUENCE [LARGE SCALE GENOMIC DNA]</scope>
    <source>
        <strain evidence="2 3">Vu 13</strain>
    </source>
</reference>
<gene>
    <name evidence="2" type="ORF">A3L02_01210</name>
</gene>